<proteinExistence type="predicted"/>
<evidence type="ECO:0000313" key="1">
    <source>
        <dbReference type="EMBL" id="MEA5667649.1"/>
    </source>
</evidence>
<gene>
    <name evidence="1" type="ORF">VA603_08920</name>
</gene>
<sequence>VEALAGLYVARLRHLGSSLDENEVRRVLGMDIELNAQGLECWLDRDKR</sequence>
<dbReference type="Proteomes" id="UP001301653">
    <property type="component" value="Unassembled WGS sequence"/>
</dbReference>
<comment type="caution">
    <text evidence="1">The sequence shown here is derived from an EMBL/GenBank/DDBJ whole genome shotgun (WGS) entry which is preliminary data.</text>
</comment>
<feature type="non-terminal residue" evidence="1">
    <location>
        <position position="1"/>
    </location>
</feature>
<organism evidence="1 2">
    <name type="scientific">Stenotrophomonas capsici</name>
    <dbReference type="NCBI Taxonomy" id="3110230"/>
    <lineage>
        <taxon>Bacteria</taxon>
        <taxon>Pseudomonadati</taxon>
        <taxon>Pseudomonadota</taxon>
        <taxon>Gammaproteobacteria</taxon>
        <taxon>Lysobacterales</taxon>
        <taxon>Lysobacteraceae</taxon>
        <taxon>Stenotrophomonas</taxon>
    </lineage>
</organism>
<reference evidence="1 2" key="1">
    <citation type="submission" date="2023-12" db="EMBL/GenBank/DDBJ databases">
        <title>Stenotrophomonas guangdongensis sp. nov., isolated from wilted pepper plants (Capsicum annuum).</title>
        <authorList>
            <person name="Qiu M."/>
            <person name="Li Y."/>
            <person name="Liu Q."/>
            <person name="Zhang X."/>
            <person name="Huang Y."/>
            <person name="Guo R."/>
            <person name="Hu M."/>
            <person name="Zhou J."/>
            <person name="Zhou X."/>
        </authorList>
    </citation>
    <scope>NUCLEOTIDE SEQUENCE [LARGE SCALE GENOMIC DNA]</scope>
    <source>
        <strain evidence="1 2">MH1</strain>
    </source>
</reference>
<protein>
    <submittedName>
        <fullName evidence="1">MBL fold metallo-hydrolase</fullName>
    </submittedName>
</protein>
<name>A0ABU5V4H1_9GAMM</name>
<evidence type="ECO:0000313" key="2">
    <source>
        <dbReference type="Proteomes" id="UP001301653"/>
    </source>
</evidence>
<accession>A0ABU5V4H1</accession>
<dbReference type="EMBL" id="JAYFUH010000101">
    <property type="protein sequence ID" value="MEA5667649.1"/>
    <property type="molecule type" value="Genomic_DNA"/>
</dbReference>
<keyword evidence="2" id="KW-1185">Reference proteome</keyword>